<dbReference type="Pfam" id="PF06452">
    <property type="entry name" value="CBM9_1"/>
    <property type="match status" value="1"/>
</dbReference>
<evidence type="ECO:0008006" key="7">
    <source>
        <dbReference type="Google" id="ProtNLM"/>
    </source>
</evidence>
<dbReference type="Pfam" id="PF19313">
    <property type="entry name" value="DUF5916"/>
    <property type="match status" value="2"/>
</dbReference>
<evidence type="ECO:0000256" key="1">
    <source>
        <dbReference type="SAM" id="MobiDB-lite"/>
    </source>
</evidence>
<evidence type="ECO:0000259" key="4">
    <source>
        <dbReference type="Pfam" id="PF19313"/>
    </source>
</evidence>
<protein>
    <recommendedName>
        <fullName evidence="7">Carbohydrate binding family 9 domain-containing protein</fullName>
    </recommendedName>
</protein>
<dbReference type="Proteomes" id="UP001162734">
    <property type="component" value="Chromosome"/>
</dbReference>
<keyword evidence="6" id="KW-1185">Reference proteome</keyword>
<feature type="domain" description="Carbohydrate-binding" evidence="3">
    <location>
        <begin position="40"/>
        <end position="193"/>
    </location>
</feature>
<feature type="domain" description="DUF5916" evidence="4">
    <location>
        <begin position="243"/>
        <end position="347"/>
    </location>
</feature>
<dbReference type="SUPFAM" id="SSF49344">
    <property type="entry name" value="CBD9-like"/>
    <property type="match status" value="1"/>
</dbReference>
<reference evidence="6" key="1">
    <citation type="journal article" date="2022" name="Int. J. Syst. Evol. Microbiol.">
        <title>Anaeromyxobacter oryzae sp. nov., Anaeromyxobacter diazotrophicus sp. nov. and Anaeromyxobacter paludicola sp. nov., isolated from paddy soils.</title>
        <authorList>
            <person name="Itoh H."/>
            <person name="Xu Z."/>
            <person name="Mise K."/>
            <person name="Masuda Y."/>
            <person name="Ushijima N."/>
            <person name="Hayakawa C."/>
            <person name="Shiratori Y."/>
            <person name="Senoo K."/>
        </authorList>
    </citation>
    <scope>NUCLEOTIDE SEQUENCE [LARGE SCALE GENOMIC DNA]</scope>
    <source>
        <strain evidence="6">Red630</strain>
    </source>
</reference>
<dbReference type="Gene3D" id="2.60.40.1190">
    <property type="match status" value="1"/>
</dbReference>
<feature type="domain" description="DUF5916" evidence="4">
    <location>
        <begin position="468"/>
        <end position="820"/>
    </location>
</feature>
<evidence type="ECO:0000259" key="3">
    <source>
        <dbReference type="Pfam" id="PF06452"/>
    </source>
</evidence>
<dbReference type="InterPro" id="IPR045670">
    <property type="entry name" value="DUF5916"/>
</dbReference>
<evidence type="ECO:0000256" key="2">
    <source>
        <dbReference type="SAM" id="SignalP"/>
    </source>
</evidence>
<organism evidence="5 6">
    <name type="scientific">Anaeromyxobacter paludicola</name>
    <dbReference type="NCBI Taxonomy" id="2918171"/>
    <lineage>
        <taxon>Bacteria</taxon>
        <taxon>Pseudomonadati</taxon>
        <taxon>Myxococcota</taxon>
        <taxon>Myxococcia</taxon>
        <taxon>Myxococcales</taxon>
        <taxon>Cystobacterineae</taxon>
        <taxon>Anaeromyxobacteraceae</taxon>
        <taxon>Anaeromyxobacter</taxon>
    </lineage>
</organism>
<keyword evidence="2" id="KW-0732">Signal</keyword>
<dbReference type="EMBL" id="AP025592">
    <property type="protein sequence ID" value="BDG09616.1"/>
    <property type="molecule type" value="Genomic_DNA"/>
</dbReference>
<dbReference type="InterPro" id="IPR010502">
    <property type="entry name" value="Carb-bd_dom_fam9"/>
</dbReference>
<feature type="signal peptide" evidence="2">
    <location>
        <begin position="1"/>
        <end position="18"/>
    </location>
</feature>
<feature type="chain" id="PRO_5045790230" description="Carbohydrate binding family 9 domain-containing protein" evidence="2">
    <location>
        <begin position="19"/>
        <end position="860"/>
    </location>
</feature>
<accession>A0ABM7XCL9</accession>
<proteinExistence type="predicted"/>
<sequence length="860" mass="93130">MRPLALALWVTLPHLAMAQEAALRPSGRLEAVRREGPIRLDGRLDDAAWRAAVPYASFVQLFPDQGRPPSRRTEVRVLYDDDDLWVGIRCSDPDAPRLARPLGRRDAPPYSDSVAVTIDSARDRRTGYQFAITVAGVQSDGLFYDDDSFTGDWDAVWEGAASVDAEGWSAELRIPLGALRFDAAQAQTWGFGVRREIARTHEVDGSVLIARNARGYVSRLGRLTGLEGLRPRADVELAPYLATRLTLRPQYADLSRPRPRLLDPEADVGLDLRATLGRGLVLNGALNPDFGQVEADQVVLNLSNYETFFPEKRPFFLQGTDVFQPVGTSGPDRIPQQLFYSRRVGIDAPILGAAKVTGQLSREVRVGLLEALVTGPGQPEGYDESRPDRGLGWSPSRPLHFGPADARPLVAPAARNFLVGALRWQASRLASVGATATSVLPLAPACTAAEAALDLPGRPARCDARAGHAAALDFDLRSASAEWAAFGQLDGSVSEGGPPALLLRDGTALRAGDAGAGGYVTAGKLGGEPWRFSLHYDHATPRLDLNAAGYQRTQNEQLLRGTLSYVRPTGGGAFHGWELHAAASAAFTTDGRRLDRGNGLSLGGSVQLRSYVGLWCDAGLDDPRWDVREIAQAGVPYRRPMSLWLQCGGSSDPAAIVAVDGGGGAGLTLPAGPLASTSYYGASVNVTWRPTSRLETRLGVTAERNRYRARFVEDAVGGLYTFGDLDSPDVSVTLREQLVLTPRLTLQLYAQVFTDYGRYGPFYQARSADHGAIRPEDLRPVAAGALATDPDYRDTTLNVNLVLRWEWRLGSTFYAVYSRSQTELPTPGGVRVSTTLGPRGLAIGPTTDVFLLKLAYWWRQ</sequence>
<gene>
    <name evidence="5" type="ORF">AMPC_27290</name>
</gene>
<name>A0ABM7XCL9_9BACT</name>
<feature type="region of interest" description="Disordered" evidence="1">
    <location>
        <begin position="376"/>
        <end position="397"/>
    </location>
</feature>
<dbReference type="RefSeq" id="WP_248341892.1">
    <property type="nucleotide sequence ID" value="NZ_AP025592.1"/>
</dbReference>
<evidence type="ECO:0000313" key="5">
    <source>
        <dbReference type="EMBL" id="BDG09616.1"/>
    </source>
</evidence>
<dbReference type="CDD" id="cd09618">
    <property type="entry name" value="CBM9_like_2"/>
    <property type="match status" value="1"/>
</dbReference>
<evidence type="ECO:0000313" key="6">
    <source>
        <dbReference type="Proteomes" id="UP001162734"/>
    </source>
</evidence>